<protein>
    <submittedName>
        <fullName evidence="6">Glutathione-dependent formaldehyde-activating enzyme</fullName>
    </submittedName>
</protein>
<sequence length="94" mass="10501">MANAIFKADQVMQTQGHKHIRTFRDTKTGSGEVLIRSFCGMCGANVFLGHDEGDYRIVATGTLDEEPGWVPRHEKYPGGKRPWIEGIKTQPSKL</sequence>
<organism evidence="6 7">
    <name type="scientific">Lyophyllum shimeji</name>
    <name type="common">Hon-shimeji</name>
    <name type="synonym">Tricholoma shimeji</name>
    <dbReference type="NCBI Taxonomy" id="47721"/>
    <lineage>
        <taxon>Eukaryota</taxon>
        <taxon>Fungi</taxon>
        <taxon>Dikarya</taxon>
        <taxon>Basidiomycota</taxon>
        <taxon>Agaricomycotina</taxon>
        <taxon>Agaricomycetes</taxon>
        <taxon>Agaricomycetidae</taxon>
        <taxon>Agaricales</taxon>
        <taxon>Tricholomatineae</taxon>
        <taxon>Lyophyllaceae</taxon>
        <taxon>Lyophyllum</taxon>
    </lineage>
</organism>
<comment type="similarity">
    <text evidence="1">Belongs to the Gfa family.</text>
</comment>
<comment type="caution">
    <text evidence="6">The sequence shown here is derived from an EMBL/GenBank/DDBJ whole genome shotgun (WGS) entry which is preliminary data.</text>
</comment>
<dbReference type="Gene3D" id="3.90.1590.10">
    <property type="entry name" value="glutathione-dependent formaldehyde- activating enzyme (gfa)"/>
    <property type="match status" value="1"/>
</dbReference>
<dbReference type="GO" id="GO:0046872">
    <property type="term" value="F:metal ion binding"/>
    <property type="evidence" value="ECO:0007669"/>
    <property type="project" value="UniProtKB-KW"/>
</dbReference>
<dbReference type="OrthoDB" id="9985472at2759"/>
<name>A0A9P3PIE4_LYOSH</name>
<evidence type="ECO:0000313" key="6">
    <source>
        <dbReference type="EMBL" id="GLB36750.1"/>
    </source>
</evidence>
<evidence type="ECO:0000259" key="5">
    <source>
        <dbReference type="Pfam" id="PF04828"/>
    </source>
</evidence>
<keyword evidence="2" id="KW-0479">Metal-binding</keyword>
<feature type="domain" description="CENP-V/GFA" evidence="5">
    <location>
        <begin position="2"/>
        <end position="76"/>
    </location>
</feature>
<feature type="region of interest" description="Disordered" evidence="4">
    <location>
        <begin position="69"/>
        <end position="94"/>
    </location>
</feature>
<keyword evidence="3" id="KW-0862">Zinc</keyword>
<dbReference type="InterPro" id="IPR006913">
    <property type="entry name" value="CENP-V/GFA"/>
</dbReference>
<gene>
    <name evidence="6" type="ORF">LshimejAT787_0310370</name>
</gene>
<evidence type="ECO:0000256" key="2">
    <source>
        <dbReference type="ARBA" id="ARBA00022723"/>
    </source>
</evidence>
<dbReference type="Pfam" id="PF04828">
    <property type="entry name" value="GFA"/>
    <property type="match status" value="1"/>
</dbReference>
<dbReference type="InterPro" id="IPR011057">
    <property type="entry name" value="Mss4-like_sf"/>
</dbReference>
<proteinExistence type="inferred from homology"/>
<reference evidence="6" key="1">
    <citation type="submission" date="2022-07" db="EMBL/GenBank/DDBJ databases">
        <title>The genome of Lyophyllum shimeji provides insight into the initial evolution of ectomycorrhizal fungal genome.</title>
        <authorList>
            <person name="Kobayashi Y."/>
            <person name="Shibata T."/>
            <person name="Hirakawa H."/>
            <person name="Shigenobu S."/>
            <person name="Nishiyama T."/>
            <person name="Yamada A."/>
            <person name="Hasebe M."/>
            <person name="Kawaguchi M."/>
        </authorList>
    </citation>
    <scope>NUCLEOTIDE SEQUENCE</scope>
    <source>
        <strain evidence="6">AT787</strain>
    </source>
</reference>
<accession>A0A9P3PIE4</accession>
<dbReference type="SUPFAM" id="SSF51316">
    <property type="entry name" value="Mss4-like"/>
    <property type="match status" value="1"/>
</dbReference>
<evidence type="ECO:0000256" key="1">
    <source>
        <dbReference type="ARBA" id="ARBA00005495"/>
    </source>
</evidence>
<evidence type="ECO:0000313" key="7">
    <source>
        <dbReference type="Proteomes" id="UP001063166"/>
    </source>
</evidence>
<evidence type="ECO:0000256" key="4">
    <source>
        <dbReference type="SAM" id="MobiDB-lite"/>
    </source>
</evidence>
<keyword evidence="7" id="KW-1185">Reference proteome</keyword>
<dbReference type="EMBL" id="BRPK01000003">
    <property type="protein sequence ID" value="GLB36750.1"/>
    <property type="molecule type" value="Genomic_DNA"/>
</dbReference>
<dbReference type="Proteomes" id="UP001063166">
    <property type="component" value="Unassembled WGS sequence"/>
</dbReference>
<dbReference type="GO" id="GO:0016846">
    <property type="term" value="F:carbon-sulfur lyase activity"/>
    <property type="evidence" value="ECO:0007669"/>
    <property type="project" value="InterPro"/>
</dbReference>
<dbReference type="AlphaFoldDB" id="A0A9P3PIE4"/>
<evidence type="ECO:0000256" key="3">
    <source>
        <dbReference type="ARBA" id="ARBA00022833"/>
    </source>
</evidence>